<dbReference type="Pfam" id="PF00400">
    <property type="entry name" value="WD40"/>
    <property type="match status" value="5"/>
</dbReference>
<dbReference type="STRING" id="13333.U5D9B5"/>
<keyword evidence="1 3" id="KW-0853">WD repeat</keyword>
<proteinExistence type="predicted"/>
<reference evidence="6" key="1">
    <citation type="journal article" date="2013" name="Science">
        <title>The Amborella genome and the evolution of flowering plants.</title>
        <authorList>
            <consortium name="Amborella Genome Project"/>
        </authorList>
    </citation>
    <scope>NUCLEOTIDE SEQUENCE [LARGE SCALE GENOMIC DNA]</scope>
</reference>
<dbReference type="InterPro" id="IPR019775">
    <property type="entry name" value="WD40_repeat_CS"/>
</dbReference>
<dbReference type="SUPFAM" id="SSF50978">
    <property type="entry name" value="WD40 repeat-like"/>
    <property type="match status" value="1"/>
</dbReference>
<feature type="repeat" description="WD" evidence="3">
    <location>
        <begin position="374"/>
        <end position="414"/>
    </location>
</feature>
<accession>U5D9B5</accession>
<feature type="domain" description="F-box" evidence="4">
    <location>
        <begin position="8"/>
        <end position="54"/>
    </location>
</feature>
<dbReference type="KEGG" id="atr:18445320"/>
<dbReference type="PANTHER" id="PTHR19855">
    <property type="entry name" value="WD40 REPEAT PROTEIN 12, 37"/>
    <property type="match status" value="1"/>
</dbReference>
<dbReference type="PRINTS" id="PR00320">
    <property type="entry name" value="GPROTEINBRPT"/>
</dbReference>
<dbReference type="eggNOG" id="KOG0274">
    <property type="taxonomic scope" value="Eukaryota"/>
</dbReference>
<dbReference type="Gene3D" id="1.20.1280.50">
    <property type="match status" value="1"/>
</dbReference>
<dbReference type="Gramene" id="ERN16988">
    <property type="protein sequence ID" value="ERN16988"/>
    <property type="gene ID" value="AMTR_s00057p00209380"/>
</dbReference>
<keyword evidence="2" id="KW-0677">Repeat</keyword>
<dbReference type="InterPro" id="IPR036047">
    <property type="entry name" value="F-box-like_dom_sf"/>
</dbReference>
<dbReference type="PANTHER" id="PTHR19855:SF11">
    <property type="entry name" value="RIBOSOME BIOGENESIS PROTEIN WDR12"/>
    <property type="match status" value="1"/>
</dbReference>
<name>U5D9B5_AMBTC</name>
<evidence type="ECO:0000256" key="2">
    <source>
        <dbReference type="ARBA" id="ARBA00022737"/>
    </source>
</evidence>
<dbReference type="PROSITE" id="PS00678">
    <property type="entry name" value="WD_REPEATS_1"/>
    <property type="match status" value="2"/>
</dbReference>
<dbReference type="OMA" id="LYMDPYK"/>
<dbReference type="Gene3D" id="2.130.10.10">
    <property type="entry name" value="YVTN repeat-like/Quinoprotein amine dehydrogenase"/>
    <property type="match status" value="2"/>
</dbReference>
<dbReference type="AlphaFoldDB" id="U5D9B5"/>
<protein>
    <recommendedName>
        <fullName evidence="4">F-box domain-containing protein</fullName>
    </recommendedName>
</protein>
<dbReference type="InterPro" id="IPR020472">
    <property type="entry name" value="WD40_PAC1"/>
</dbReference>
<dbReference type="PROSITE" id="PS50082">
    <property type="entry name" value="WD_REPEATS_2"/>
    <property type="match status" value="4"/>
</dbReference>
<evidence type="ECO:0000259" key="4">
    <source>
        <dbReference type="PROSITE" id="PS50181"/>
    </source>
</evidence>
<dbReference type="PROSITE" id="PS50181">
    <property type="entry name" value="FBOX"/>
    <property type="match status" value="1"/>
</dbReference>
<dbReference type="HOGENOM" id="CLU_038214_0_0_1"/>
<evidence type="ECO:0000313" key="6">
    <source>
        <dbReference type="Proteomes" id="UP000017836"/>
    </source>
</evidence>
<dbReference type="SMART" id="SM00256">
    <property type="entry name" value="FBOX"/>
    <property type="match status" value="1"/>
</dbReference>
<keyword evidence="6" id="KW-1185">Reference proteome</keyword>
<organism evidence="5 6">
    <name type="scientific">Amborella trichopoda</name>
    <dbReference type="NCBI Taxonomy" id="13333"/>
    <lineage>
        <taxon>Eukaryota</taxon>
        <taxon>Viridiplantae</taxon>
        <taxon>Streptophyta</taxon>
        <taxon>Embryophyta</taxon>
        <taxon>Tracheophyta</taxon>
        <taxon>Spermatophyta</taxon>
        <taxon>Magnoliopsida</taxon>
        <taxon>Amborellales</taxon>
        <taxon>Amborellaceae</taxon>
        <taxon>Amborella</taxon>
    </lineage>
</organism>
<evidence type="ECO:0000256" key="3">
    <source>
        <dbReference type="PROSITE-ProRule" id="PRU00221"/>
    </source>
</evidence>
<dbReference type="InterPro" id="IPR015943">
    <property type="entry name" value="WD40/YVTN_repeat-like_dom_sf"/>
</dbReference>
<feature type="repeat" description="WD" evidence="3">
    <location>
        <begin position="241"/>
        <end position="274"/>
    </location>
</feature>
<dbReference type="SUPFAM" id="SSF81383">
    <property type="entry name" value="F-box domain"/>
    <property type="match status" value="1"/>
</dbReference>
<dbReference type="Pfam" id="PF12937">
    <property type="entry name" value="F-box-like"/>
    <property type="match status" value="1"/>
</dbReference>
<dbReference type="EMBL" id="KI392405">
    <property type="protein sequence ID" value="ERN16988.1"/>
    <property type="molecule type" value="Genomic_DNA"/>
</dbReference>
<sequence>MDSANESSIKVDDLDMDTLVHCTSSLNLQDLANMAVTCRRFRDVAYSDHVWNRRFRERWPVECTHSYNSKFGGIREAYLARLTSLQQFKFADPRIHLLDAGPTPSNHILLDKNNAFISQGSVIYKLKFGSDQRQRLADHKARITCLRLFSLGNISFFRSEESNNDKILVTSSCDHTIRLWGKDRSMRSLRGHDGPVTILSDKLLGDLGGLVLASGGEDGTVRLWSLSSKGRHGRNALRATLHGHEHSVRLLSVAGHKSSLLVSASKDSKLRVWDSSVSTASGSTACVGTARVSGAPIGMKCNEALCYVGAGSSLNVIDLRTMKAVASVASDAHKLQALEVLPTKHLICTGGSDKTAKLWDIRKLHEKAEAMAVLDGHLGPVTCVHMDSYKVVTGGSEDSFVKIWETDTGLETCTLPCGIEEDETETRSVLATMAVDKLRIVTSSCRGMVSLTLLRDFSDCKEPLSSKVENFEGVEDGISKFWDSSFQSHGE</sequence>
<dbReference type="Proteomes" id="UP000017836">
    <property type="component" value="Unassembled WGS sequence"/>
</dbReference>
<dbReference type="PROSITE" id="PS50294">
    <property type="entry name" value="WD_REPEATS_REGION"/>
    <property type="match status" value="1"/>
</dbReference>
<dbReference type="InterPro" id="IPR001810">
    <property type="entry name" value="F-box_dom"/>
</dbReference>
<feature type="repeat" description="WD" evidence="3">
    <location>
        <begin position="212"/>
        <end position="228"/>
    </location>
</feature>
<evidence type="ECO:0000313" key="5">
    <source>
        <dbReference type="EMBL" id="ERN16988.1"/>
    </source>
</evidence>
<gene>
    <name evidence="5" type="ORF">AMTR_s00057p00209380</name>
</gene>
<dbReference type="GO" id="GO:0005741">
    <property type="term" value="C:mitochondrial outer membrane"/>
    <property type="evidence" value="ECO:0007669"/>
    <property type="project" value="UniProtKB-SubCell"/>
</dbReference>
<dbReference type="SMART" id="SM00320">
    <property type="entry name" value="WD40"/>
    <property type="match status" value="5"/>
</dbReference>
<dbReference type="InterPro" id="IPR036322">
    <property type="entry name" value="WD40_repeat_dom_sf"/>
</dbReference>
<dbReference type="OrthoDB" id="727118at2759"/>
<feature type="repeat" description="WD" evidence="3">
    <location>
        <begin position="328"/>
        <end position="362"/>
    </location>
</feature>
<evidence type="ECO:0000256" key="1">
    <source>
        <dbReference type="ARBA" id="ARBA00022574"/>
    </source>
</evidence>
<dbReference type="InterPro" id="IPR001680">
    <property type="entry name" value="WD40_rpt"/>
</dbReference>